<feature type="signal peptide" evidence="8">
    <location>
        <begin position="1"/>
        <end position="28"/>
    </location>
</feature>
<keyword evidence="6" id="KW-0106">Calcium</keyword>
<dbReference type="SUPFAM" id="SSF53474">
    <property type="entry name" value="alpha/beta-Hydrolases"/>
    <property type="match status" value="2"/>
</dbReference>
<dbReference type="Pfam" id="PF07519">
    <property type="entry name" value="Tannase"/>
    <property type="match status" value="1"/>
</dbReference>
<organism evidence="9 10">
    <name type="scientific">Bradyrhizobium lablabi</name>
    <dbReference type="NCBI Taxonomy" id="722472"/>
    <lineage>
        <taxon>Bacteria</taxon>
        <taxon>Pseudomonadati</taxon>
        <taxon>Pseudomonadota</taxon>
        <taxon>Alphaproteobacteria</taxon>
        <taxon>Hyphomicrobiales</taxon>
        <taxon>Nitrobacteraceae</taxon>
        <taxon>Bradyrhizobium</taxon>
    </lineage>
</organism>
<feature type="chain" id="PRO_5006444299" evidence="8">
    <location>
        <begin position="29"/>
        <end position="556"/>
    </location>
</feature>
<accession>A0A0R3ML94</accession>
<name>A0A0R3ML94_9BRAD</name>
<evidence type="ECO:0000256" key="3">
    <source>
        <dbReference type="ARBA" id="ARBA00022723"/>
    </source>
</evidence>
<dbReference type="OrthoDB" id="7197884at2"/>
<dbReference type="InterPro" id="IPR011118">
    <property type="entry name" value="Tannase/feruloyl_esterase"/>
</dbReference>
<reference evidence="9 10" key="1">
    <citation type="submission" date="2014-03" db="EMBL/GenBank/DDBJ databases">
        <title>Bradyrhizobium valentinum sp. nov., isolated from effective nodules of Lupinus mariae-josephae, a lupine endemic of basic-lime soils in Eastern Spain.</title>
        <authorList>
            <person name="Duran D."/>
            <person name="Rey L."/>
            <person name="Navarro A."/>
            <person name="Busquets A."/>
            <person name="Imperial J."/>
            <person name="Ruiz-Argueso T."/>
        </authorList>
    </citation>
    <scope>NUCLEOTIDE SEQUENCE [LARGE SCALE GENOMIC DNA]</scope>
    <source>
        <strain evidence="9 10">CCBAU 23086</strain>
    </source>
</reference>
<keyword evidence="5" id="KW-0378">Hydrolase</keyword>
<dbReference type="GO" id="GO:0046872">
    <property type="term" value="F:metal ion binding"/>
    <property type="evidence" value="ECO:0007669"/>
    <property type="project" value="UniProtKB-KW"/>
</dbReference>
<evidence type="ECO:0000256" key="4">
    <source>
        <dbReference type="ARBA" id="ARBA00022729"/>
    </source>
</evidence>
<protein>
    <submittedName>
        <fullName evidence="9">Feruloyl esterase</fullName>
    </submittedName>
</protein>
<dbReference type="AlphaFoldDB" id="A0A0R3ML94"/>
<evidence type="ECO:0000256" key="1">
    <source>
        <dbReference type="ARBA" id="ARBA00006249"/>
    </source>
</evidence>
<keyword evidence="4 8" id="KW-0732">Signal</keyword>
<proteinExistence type="inferred from homology"/>
<dbReference type="Gene3D" id="3.40.50.1820">
    <property type="entry name" value="alpha/beta hydrolase"/>
    <property type="match status" value="1"/>
</dbReference>
<keyword evidence="2" id="KW-0719">Serine esterase</keyword>
<keyword evidence="7" id="KW-1015">Disulfide bond</keyword>
<dbReference type="PANTHER" id="PTHR33938">
    <property type="entry name" value="FERULOYL ESTERASE B-RELATED"/>
    <property type="match status" value="1"/>
</dbReference>
<dbReference type="InterPro" id="IPR029058">
    <property type="entry name" value="AB_hydrolase_fold"/>
</dbReference>
<evidence type="ECO:0000313" key="9">
    <source>
        <dbReference type="EMBL" id="KRR20650.1"/>
    </source>
</evidence>
<dbReference type="EMBL" id="LLYB01000086">
    <property type="protein sequence ID" value="KRR20650.1"/>
    <property type="molecule type" value="Genomic_DNA"/>
</dbReference>
<comment type="similarity">
    <text evidence="1">Belongs to the tannase family.</text>
</comment>
<dbReference type="PANTHER" id="PTHR33938:SF15">
    <property type="entry name" value="FERULOYL ESTERASE B-RELATED"/>
    <property type="match status" value="1"/>
</dbReference>
<dbReference type="GO" id="GO:0052689">
    <property type="term" value="F:carboxylic ester hydrolase activity"/>
    <property type="evidence" value="ECO:0007669"/>
    <property type="project" value="UniProtKB-KW"/>
</dbReference>
<keyword evidence="3" id="KW-0479">Metal-binding</keyword>
<sequence>MQHLKFDRRAWVHLLAAAASLFSAEAMAAKMVGDSATTCGDLIKPIDNVVRIDSASIVAPTPLAVAERGPTPAARVTPANPEFCRVLGQIAPSDPNAPPIKFQVNLPLEWNGRSLQYGGGGFNGVLITGLALPPAFPFGAPSPLARGFVTYGTDSGHETKPSEPPQLFALNEEAFENFAHRSYKRVRDAAVALMVRAYGNPPSKLYFMGSSEGGREALTMAQRYPEDFDGIFARVPVINWVGLQHAGTRGGLATMGEGWIRPAQVELVAKAVLAACDKADGAEDLLVLDPVGCKAKFQPDSLRCAAGQSGDQCLTEAQIAAIKTLHSTYKFSFPLENGLDDYPGWGVSGENTPAFGPTGGWISWWLGKAAPAQPPQPSNGIAWIYGAGGIQYVFARDPKLDVTTYKPEEHKERLLHVSRLMDSTNPDLSRFAARGGRLVILENMADYAQSPYAGIRYFENVQRTLGKEKTAEFARLYTAPGVDHVGSGAPANVDMLAVLVDWVENGKAPDDLEVIEQKVEAPAFETMRALPLCQWPAWPHYKSGPTNSAASFACAP</sequence>
<evidence type="ECO:0000256" key="7">
    <source>
        <dbReference type="ARBA" id="ARBA00023157"/>
    </source>
</evidence>
<evidence type="ECO:0000313" key="10">
    <source>
        <dbReference type="Proteomes" id="UP000051660"/>
    </source>
</evidence>
<gene>
    <name evidence="9" type="ORF">CQ14_11660</name>
</gene>
<evidence type="ECO:0000256" key="8">
    <source>
        <dbReference type="SAM" id="SignalP"/>
    </source>
</evidence>
<evidence type="ECO:0000256" key="6">
    <source>
        <dbReference type="ARBA" id="ARBA00022837"/>
    </source>
</evidence>
<dbReference type="Proteomes" id="UP000051660">
    <property type="component" value="Unassembled WGS sequence"/>
</dbReference>
<comment type="caution">
    <text evidence="9">The sequence shown here is derived from an EMBL/GenBank/DDBJ whole genome shotgun (WGS) entry which is preliminary data.</text>
</comment>
<evidence type="ECO:0000256" key="2">
    <source>
        <dbReference type="ARBA" id="ARBA00022487"/>
    </source>
</evidence>
<evidence type="ECO:0000256" key="5">
    <source>
        <dbReference type="ARBA" id="ARBA00022801"/>
    </source>
</evidence>